<sequence length="117" mass="12835">MSRAVIDEGPLSPCIDQTKAEIEAYYRNAPIAAAAVVRHTQGHLLQYVVTEIEGRNLKRGRVYIRGAGAFYMKSGANCFHPKGQTTLVVPTDAVLAWAKEHPRGELDISTIRTGRVS</sequence>
<keyword evidence="2" id="KW-1185">Reference proteome</keyword>
<gene>
    <name evidence="1" type="ORF">SAMN02745126_00111</name>
</gene>
<organism evidence="1 2">
    <name type="scientific">Enhydrobacter aerosaccus</name>
    <dbReference type="NCBI Taxonomy" id="225324"/>
    <lineage>
        <taxon>Bacteria</taxon>
        <taxon>Pseudomonadati</taxon>
        <taxon>Pseudomonadota</taxon>
        <taxon>Alphaproteobacteria</taxon>
        <taxon>Hyphomicrobiales</taxon>
        <taxon>Enhydrobacter</taxon>
    </lineage>
</organism>
<protein>
    <submittedName>
        <fullName evidence="1">Uncharacterized protein</fullName>
    </submittedName>
</protein>
<dbReference type="AlphaFoldDB" id="A0A1T4JLA8"/>
<proteinExistence type="predicted"/>
<accession>A0A1T4JLA8</accession>
<evidence type="ECO:0000313" key="2">
    <source>
        <dbReference type="Proteomes" id="UP000190092"/>
    </source>
</evidence>
<reference evidence="2" key="1">
    <citation type="submission" date="2017-02" db="EMBL/GenBank/DDBJ databases">
        <authorList>
            <person name="Varghese N."/>
            <person name="Submissions S."/>
        </authorList>
    </citation>
    <scope>NUCLEOTIDE SEQUENCE [LARGE SCALE GENOMIC DNA]</scope>
    <source>
        <strain evidence="2">ATCC 27094</strain>
    </source>
</reference>
<evidence type="ECO:0000313" key="1">
    <source>
        <dbReference type="EMBL" id="SJZ30990.1"/>
    </source>
</evidence>
<name>A0A1T4JLA8_9HYPH</name>
<dbReference type="EMBL" id="FUWJ01000001">
    <property type="protein sequence ID" value="SJZ30990.1"/>
    <property type="molecule type" value="Genomic_DNA"/>
</dbReference>
<dbReference type="Proteomes" id="UP000190092">
    <property type="component" value="Unassembled WGS sequence"/>
</dbReference>